<evidence type="ECO:0000313" key="1">
    <source>
        <dbReference type="Proteomes" id="UP000095286"/>
    </source>
</evidence>
<proteinExistence type="predicted"/>
<evidence type="ECO:0000313" key="2">
    <source>
        <dbReference type="WBParaSite" id="RSKR_0001051100.1"/>
    </source>
</evidence>
<dbReference type="Proteomes" id="UP000095286">
    <property type="component" value="Unplaced"/>
</dbReference>
<name>A0AC35UEB8_9BILA</name>
<protein>
    <submittedName>
        <fullName evidence="2">Elongin-C</fullName>
    </submittedName>
</protein>
<organism evidence="1 2">
    <name type="scientific">Rhabditophanes sp. KR3021</name>
    <dbReference type="NCBI Taxonomy" id="114890"/>
    <lineage>
        <taxon>Eukaryota</taxon>
        <taxon>Metazoa</taxon>
        <taxon>Ecdysozoa</taxon>
        <taxon>Nematoda</taxon>
        <taxon>Chromadorea</taxon>
        <taxon>Rhabditida</taxon>
        <taxon>Tylenchina</taxon>
        <taxon>Panagrolaimomorpha</taxon>
        <taxon>Strongyloidoidea</taxon>
        <taxon>Alloionematidae</taxon>
        <taxon>Rhabditophanes</taxon>
    </lineage>
</organism>
<reference evidence="2" key="1">
    <citation type="submission" date="2016-11" db="UniProtKB">
        <authorList>
            <consortium name="WormBaseParasite"/>
        </authorList>
    </citation>
    <scope>IDENTIFICATION</scope>
    <source>
        <strain evidence="2">KR3021</strain>
    </source>
</reference>
<accession>A0AC35UEB8</accession>
<sequence length="117" mass="13567">MYTDANKPEFLKRWTAEGPDATYIKITSADNHNFYIPRKIALDSSSTLMAIFNHCSSKENQTNSVHLKEMFSDTLQKVCHYIMYKDNWKDSHGDIPDFHIPKELSVQLMCASNFLDM</sequence>
<dbReference type="WBParaSite" id="RSKR_0001051100.1">
    <property type="protein sequence ID" value="RSKR_0001051100.1"/>
    <property type="gene ID" value="RSKR_0001051100"/>
</dbReference>